<protein>
    <submittedName>
        <fullName evidence="2">Uncharacterized protein</fullName>
    </submittedName>
</protein>
<keyword evidence="1" id="KW-0472">Membrane</keyword>
<organism evidence="2 3">
    <name type="scientific">Sinobaca qinghaiensis</name>
    <dbReference type="NCBI Taxonomy" id="342944"/>
    <lineage>
        <taxon>Bacteria</taxon>
        <taxon>Bacillati</taxon>
        <taxon>Bacillota</taxon>
        <taxon>Bacilli</taxon>
        <taxon>Bacillales</taxon>
        <taxon>Sporolactobacillaceae</taxon>
        <taxon>Sinobaca</taxon>
    </lineage>
</organism>
<reference evidence="2 3" key="1">
    <citation type="submission" date="2018-09" db="EMBL/GenBank/DDBJ databases">
        <title>Genomic Encyclopedia of Archaeal and Bacterial Type Strains, Phase II (KMG-II): from individual species to whole genera.</title>
        <authorList>
            <person name="Goeker M."/>
        </authorList>
    </citation>
    <scope>NUCLEOTIDE SEQUENCE [LARGE SCALE GENOMIC DNA]</scope>
    <source>
        <strain evidence="2 3">DSM 17008</strain>
    </source>
</reference>
<dbReference type="AlphaFoldDB" id="A0A419V7B6"/>
<comment type="caution">
    <text evidence="2">The sequence shown here is derived from an EMBL/GenBank/DDBJ whole genome shotgun (WGS) entry which is preliminary data.</text>
</comment>
<evidence type="ECO:0000313" key="2">
    <source>
        <dbReference type="EMBL" id="RKD75957.1"/>
    </source>
</evidence>
<dbReference type="OrthoDB" id="2394454at2"/>
<name>A0A419V7B6_9BACL</name>
<feature type="transmembrane region" description="Helical" evidence="1">
    <location>
        <begin position="40"/>
        <end position="59"/>
    </location>
</feature>
<keyword evidence="1" id="KW-1133">Transmembrane helix</keyword>
<dbReference type="EMBL" id="RAPK01000006">
    <property type="protein sequence ID" value="RKD75957.1"/>
    <property type="molecule type" value="Genomic_DNA"/>
</dbReference>
<accession>A0A419V7B6</accession>
<dbReference type="Proteomes" id="UP000285120">
    <property type="component" value="Unassembled WGS sequence"/>
</dbReference>
<proteinExistence type="predicted"/>
<sequence length="267" mass="31464">MGTLLRPFMMAFVFLIILVTEAVRNSLGYSSLLADDFPVWILYAGVILMIFSIVFSFYIRERTVKRHEEIIKEGNDVLSLGEGEFFYQAPLYRADRQRIQIHGRPDILYSLHFNNTFEKWFAIIVPLPVYGIHLRSEQYDVKIRCNKLFSFKYRYSIYINGKYFGRFSNHRLTSKKGISQFLPFYVETEQHHYNVNNSFGELTTSIFKDDQKELLRGERSLFDLKKSQKTNLRGEKHEIEVIDNEEPAELWLAVYALCMIFKDKSSG</sequence>
<dbReference type="RefSeq" id="WP_120191380.1">
    <property type="nucleotide sequence ID" value="NZ_RAPK01000006.1"/>
</dbReference>
<evidence type="ECO:0000256" key="1">
    <source>
        <dbReference type="SAM" id="Phobius"/>
    </source>
</evidence>
<gene>
    <name evidence="2" type="ORF">ATL39_0167</name>
</gene>
<evidence type="ECO:0000313" key="3">
    <source>
        <dbReference type="Proteomes" id="UP000285120"/>
    </source>
</evidence>
<keyword evidence="3" id="KW-1185">Reference proteome</keyword>
<keyword evidence="1" id="KW-0812">Transmembrane</keyword>